<dbReference type="PANTHER" id="PTHR39550:SF1">
    <property type="entry name" value="SLL0658 PROTEIN"/>
    <property type="match status" value="1"/>
</dbReference>
<evidence type="ECO:0000313" key="1">
    <source>
        <dbReference type="EMBL" id="RIJ18626.1"/>
    </source>
</evidence>
<protein>
    <submittedName>
        <fullName evidence="1">Nucleotide-binding protein</fullName>
    </submittedName>
</protein>
<gene>
    <name evidence="1" type="ORF">DZF97_01615</name>
</gene>
<comment type="caution">
    <text evidence="1">The sequence shown here is derived from an EMBL/GenBank/DDBJ whole genome shotgun (WGS) entry which is preliminary data.</text>
</comment>
<dbReference type="RefSeq" id="WP_427795286.1">
    <property type="nucleotide sequence ID" value="NZ_CP144384.1"/>
</dbReference>
<name>A0A399QI09_9MICO</name>
<dbReference type="InterPro" id="IPR021799">
    <property type="entry name" value="PIN-like_prokaryotic"/>
</dbReference>
<dbReference type="Pfam" id="PF11848">
    <property type="entry name" value="DUF3368"/>
    <property type="match status" value="1"/>
</dbReference>
<reference evidence="1 2" key="1">
    <citation type="submission" date="2018-08" db="EMBL/GenBank/DDBJ databases">
        <title>Genome Sequence of Clavibacter michiganensis Subspecies type strains, and the Atypical Peach-Colored Strains Isolated from Tomato.</title>
        <authorList>
            <person name="Osdaghi E."/>
            <person name="Portier P."/>
            <person name="Briand M."/>
            <person name="Jacques M.-A."/>
        </authorList>
    </citation>
    <scope>NUCLEOTIDE SEQUENCE [LARGE SCALE GENOMIC DNA]</scope>
    <source>
        <strain evidence="1 2">CFBP 7577</strain>
    </source>
</reference>
<dbReference type="PANTHER" id="PTHR39550">
    <property type="entry name" value="SLL0658 PROTEIN"/>
    <property type="match status" value="1"/>
</dbReference>
<sequence length="181" mass="20100">MSAASDPLVFDTGPLRHFAMQGWLGPLRFLTGDRGVVVPESVDRELHAQADDHHELRMVIDVDWIDVHRADDMEHLAAFARYERRLVVDGKNLGECGVLALGATKGWEMVLDDAAPRAIAESERRRVTATVPLLCQAIRAGQLTVPMTEQLADELIMGKYFLPFPVGGFKAYALEQGLIDY</sequence>
<evidence type="ECO:0000313" key="2">
    <source>
        <dbReference type="Proteomes" id="UP000265361"/>
    </source>
</evidence>
<dbReference type="Proteomes" id="UP000265361">
    <property type="component" value="Unassembled WGS sequence"/>
</dbReference>
<accession>A0A399QI09</accession>
<organism evidence="1 2">
    <name type="scientific">Clavibacter nebraskensis</name>
    <dbReference type="NCBI Taxonomy" id="31963"/>
    <lineage>
        <taxon>Bacteria</taxon>
        <taxon>Bacillati</taxon>
        <taxon>Actinomycetota</taxon>
        <taxon>Actinomycetes</taxon>
        <taxon>Micrococcales</taxon>
        <taxon>Microbacteriaceae</taxon>
        <taxon>Clavibacter</taxon>
    </lineage>
</organism>
<proteinExistence type="predicted"/>
<dbReference type="AlphaFoldDB" id="A0A399QI09"/>
<dbReference type="EMBL" id="QWED01000018">
    <property type="protein sequence ID" value="RIJ18626.1"/>
    <property type="molecule type" value="Genomic_DNA"/>
</dbReference>